<protein>
    <submittedName>
        <fullName evidence="3">Uncharacterized protein</fullName>
    </submittedName>
</protein>
<dbReference type="RefSeq" id="WP_138228091.1">
    <property type="nucleotide sequence ID" value="NZ_AP022577.1"/>
</dbReference>
<dbReference type="Proteomes" id="UP000465609">
    <property type="component" value="Chromosome"/>
</dbReference>
<gene>
    <name evidence="3" type="ORF">MAUB_35380</name>
</gene>
<keyword evidence="2" id="KW-1133">Transmembrane helix</keyword>
<feature type="compositionally biased region" description="Polar residues" evidence="1">
    <location>
        <begin position="1"/>
        <end position="10"/>
    </location>
</feature>
<name>A0ABN5YWP5_9MYCO</name>
<dbReference type="EMBL" id="AP022577">
    <property type="protein sequence ID" value="BBX85665.1"/>
    <property type="molecule type" value="Genomic_DNA"/>
</dbReference>
<evidence type="ECO:0000256" key="2">
    <source>
        <dbReference type="SAM" id="Phobius"/>
    </source>
</evidence>
<keyword evidence="2" id="KW-0812">Transmembrane</keyword>
<feature type="transmembrane region" description="Helical" evidence="2">
    <location>
        <begin position="49"/>
        <end position="72"/>
    </location>
</feature>
<reference evidence="3 4" key="1">
    <citation type="journal article" date="2019" name="Emerg. Microbes Infect.">
        <title>Comprehensive subspecies identification of 175 nontuberculous mycobacteria species based on 7547 genomic profiles.</title>
        <authorList>
            <person name="Matsumoto Y."/>
            <person name="Kinjo T."/>
            <person name="Motooka D."/>
            <person name="Nabeya D."/>
            <person name="Jung N."/>
            <person name="Uechi K."/>
            <person name="Horii T."/>
            <person name="Iida T."/>
            <person name="Fujita J."/>
            <person name="Nakamura S."/>
        </authorList>
    </citation>
    <scope>NUCLEOTIDE SEQUENCE [LARGE SCALE GENOMIC DNA]</scope>
    <source>
        <strain evidence="3 4">JCM 15296</strain>
    </source>
</reference>
<sequence>MTDTPENTENPAAHPAGDVQADHSPNLSAQPAATGARSAWGALTRTTRIWTIALGAGAAALVATAGFGLGVFASIEHGDHERGDSPEASEYVQDRRDGPYEQRRREYDPHENDANDAKNADRDQGSQTGQPAGPGIGGGSSVGSGVEPKPTPVPPR</sequence>
<evidence type="ECO:0000313" key="3">
    <source>
        <dbReference type="EMBL" id="BBX85665.1"/>
    </source>
</evidence>
<feature type="compositionally biased region" description="Basic and acidic residues" evidence="1">
    <location>
        <begin position="92"/>
        <end position="124"/>
    </location>
</feature>
<proteinExistence type="predicted"/>
<feature type="compositionally biased region" description="Gly residues" evidence="1">
    <location>
        <begin position="132"/>
        <end position="142"/>
    </location>
</feature>
<organism evidence="3 4">
    <name type="scientific">Mycolicibacterium aubagnense</name>
    <dbReference type="NCBI Taxonomy" id="319707"/>
    <lineage>
        <taxon>Bacteria</taxon>
        <taxon>Bacillati</taxon>
        <taxon>Actinomycetota</taxon>
        <taxon>Actinomycetes</taxon>
        <taxon>Mycobacteriales</taxon>
        <taxon>Mycobacteriaceae</taxon>
        <taxon>Mycolicibacterium</taxon>
    </lineage>
</organism>
<keyword evidence="4" id="KW-1185">Reference proteome</keyword>
<feature type="region of interest" description="Disordered" evidence="1">
    <location>
        <begin position="1"/>
        <end position="33"/>
    </location>
</feature>
<evidence type="ECO:0000313" key="4">
    <source>
        <dbReference type="Proteomes" id="UP000465609"/>
    </source>
</evidence>
<keyword evidence="2" id="KW-0472">Membrane</keyword>
<evidence type="ECO:0000256" key="1">
    <source>
        <dbReference type="SAM" id="MobiDB-lite"/>
    </source>
</evidence>
<accession>A0ABN5YWP5</accession>
<feature type="region of interest" description="Disordered" evidence="1">
    <location>
        <begin position="77"/>
        <end position="156"/>
    </location>
</feature>